<evidence type="ECO:0000313" key="1">
    <source>
        <dbReference type="EMBL" id="CDW80901.1"/>
    </source>
</evidence>
<protein>
    <submittedName>
        <fullName evidence="1">Uncharacterized protein</fullName>
    </submittedName>
</protein>
<name>A0A078AGG4_STYLE</name>
<accession>A0A078AGG4</accession>
<sequence length="430" mass="50522">MYLDLETQECHLECPETLISIQTAELEQYNGQVFNYCRDPTQYYVDNLSKESIELGTQKYPFKQIDDPFREIFNNAYQQEYNITINVKTNSPLYIFASNMPLVMLNQNFTITTYQGNNPMDWEEIMEKTKIDNDGQMPANFFIQIEESIPIPYNYEKMNSLGLMSDNEVVNVKDMFYVLNSTLLLSNLAFGDAITLSNDGFEKALIYNPNSQKWVNVTNCYFGIKERFMFTLTGFNFHVRDSYFDQTYLVTTYLTSYSLNCSNIEETYEQSLIQIFENNTFFGFNNNQQTNLYFDNVFGYVHIINNKFYGNQISSSSSPIYFYYSDACEKDHAEKRILFKDNIIDYGSLPYYENNLIQIEYIKSGYANLTVEITGNIFQNTIYGVYGWSYIDLKDRTDKMKVIITNNTFKNVTNHRPIHRGLKTIYWNID</sequence>
<organism evidence="1 2">
    <name type="scientific">Stylonychia lemnae</name>
    <name type="common">Ciliate</name>
    <dbReference type="NCBI Taxonomy" id="5949"/>
    <lineage>
        <taxon>Eukaryota</taxon>
        <taxon>Sar</taxon>
        <taxon>Alveolata</taxon>
        <taxon>Ciliophora</taxon>
        <taxon>Intramacronucleata</taxon>
        <taxon>Spirotrichea</taxon>
        <taxon>Stichotrichia</taxon>
        <taxon>Sporadotrichida</taxon>
        <taxon>Oxytrichidae</taxon>
        <taxon>Stylonychinae</taxon>
        <taxon>Stylonychia</taxon>
    </lineage>
</organism>
<evidence type="ECO:0000313" key="2">
    <source>
        <dbReference type="Proteomes" id="UP000039865"/>
    </source>
</evidence>
<dbReference type="AlphaFoldDB" id="A0A078AGG4"/>
<proteinExistence type="predicted"/>
<reference evidence="1 2" key="1">
    <citation type="submission" date="2014-06" db="EMBL/GenBank/DDBJ databases">
        <authorList>
            <person name="Swart Estienne"/>
        </authorList>
    </citation>
    <scope>NUCLEOTIDE SEQUENCE [LARGE SCALE GENOMIC DNA]</scope>
    <source>
        <strain evidence="1 2">130c</strain>
    </source>
</reference>
<dbReference type="Proteomes" id="UP000039865">
    <property type="component" value="Unassembled WGS sequence"/>
</dbReference>
<dbReference type="InParanoid" id="A0A078AGG4"/>
<keyword evidence="2" id="KW-1185">Reference proteome</keyword>
<dbReference type="EMBL" id="CCKQ01009420">
    <property type="protein sequence ID" value="CDW80901.1"/>
    <property type="molecule type" value="Genomic_DNA"/>
</dbReference>
<gene>
    <name evidence="1" type="primary">Contig2250.g2414</name>
    <name evidence="1" type="ORF">STYLEM_9907</name>
</gene>